<dbReference type="InterPro" id="IPR001986">
    <property type="entry name" value="Enolpyruvate_Tfrase_dom"/>
</dbReference>
<comment type="subcellular location">
    <subcellularLocation>
        <location evidence="1">Cytoplasm</location>
    </subcellularLocation>
</comment>
<dbReference type="Proteomes" id="UP000886069">
    <property type="component" value="Unassembled WGS sequence"/>
</dbReference>
<protein>
    <recommendedName>
        <fullName evidence="12">UDP-N-acetylglucosamine 1-carboxyvinyltransferase</fullName>
        <ecNumber evidence="11">2.5.1.7</ecNumber>
    </recommendedName>
    <alternativeName>
        <fullName evidence="13">Enoylpyruvate transferase</fullName>
    </alternativeName>
    <alternativeName>
        <fullName evidence="14">UDP-N-acetylglucosamine enolpyruvyl transferase</fullName>
    </alternativeName>
</protein>
<dbReference type="GO" id="GO:0051301">
    <property type="term" value="P:cell division"/>
    <property type="evidence" value="ECO:0007669"/>
    <property type="project" value="UniProtKB-KW"/>
</dbReference>
<comment type="catalytic activity">
    <reaction evidence="15">
        <text>phosphoenolpyruvate + UDP-N-acetyl-alpha-D-glucosamine = UDP-N-acetyl-3-O-(1-carboxyvinyl)-alpha-D-glucosamine + phosphate</text>
        <dbReference type="Rhea" id="RHEA:18681"/>
        <dbReference type="ChEBI" id="CHEBI:43474"/>
        <dbReference type="ChEBI" id="CHEBI:57705"/>
        <dbReference type="ChEBI" id="CHEBI:58702"/>
        <dbReference type="ChEBI" id="CHEBI:68483"/>
        <dbReference type="EC" id="2.5.1.7"/>
    </reaction>
</comment>
<evidence type="ECO:0000256" key="16">
    <source>
        <dbReference type="SAM" id="MobiDB-lite"/>
    </source>
</evidence>
<keyword evidence="4" id="KW-0132">Cell division</keyword>
<feature type="compositionally biased region" description="Basic and acidic residues" evidence="16">
    <location>
        <begin position="231"/>
        <end position="252"/>
    </location>
</feature>
<evidence type="ECO:0000256" key="7">
    <source>
        <dbReference type="ARBA" id="ARBA00022984"/>
    </source>
</evidence>
<keyword evidence="7" id="KW-0573">Peptidoglycan synthesis</keyword>
<dbReference type="InterPro" id="IPR050068">
    <property type="entry name" value="MurA_subfamily"/>
</dbReference>
<evidence type="ECO:0000256" key="14">
    <source>
        <dbReference type="ARBA" id="ARBA00042842"/>
    </source>
</evidence>
<organism evidence="18">
    <name type="scientific">Eiseniibacteriota bacterium</name>
    <dbReference type="NCBI Taxonomy" id="2212470"/>
    <lineage>
        <taxon>Bacteria</taxon>
        <taxon>Candidatus Eiseniibacteriota</taxon>
    </lineage>
</organism>
<dbReference type="GO" id="GO:0009252">
    <property type="term" value="P:peptidoglycan biosynthetic process"/>
    <property type="evidence" value="ECO:0007669"/>
    <property type="project" value="UniProtKB-KW"/>
</dbReference>
<evidence type="ECO:0000256" key="5">
    <source>
        <dbReference type="ARBA" id="ARBA00022679"/>
    </source>
</evidence>
<keyword evidence="5" id="KW-0808">Transferase</keyword>
<evidence type="ECO:0000256" key="15">
    <source>
        <dbReference type="ARBA" id="ARBA00047527"/>
    </source>
</evidence>
<evidence type="ECO:0000259" key="17">
    <source>
        <dbReference type="Pfam" id="PF00275"/>
    </source>
</evidence>
<dbReference type="GO" id="GO:0005737">
    <property type="term" value="C:cytoplasm"/>
    <property type="evidence" value="ECO:0007669"/>
    <property type="project" value="UniProtKB-SubCell"/>
</dbReference>
<evidence type="ECO:0000256" key="12">
    <source>
        <dbReference type="ARBA" id="ARBA00039754"/>
    </source>
</evidence>
<keyword evidence="3" id="KW-0963">Cytoplasm</keyword>
<evidence type="ECO:0000256" key="9">
    <source>
        <dbReference type="ARBA" id="ARBA00023316"/>
    </source>
</evidence>
<evidence type="ECO:0000256" key="4">
    <source>
        <dbReference type="ARBA" id="ARBA00022618"/>
    </source>
</evidence>
<dbReference type="Pfam" id="PF00275">
    <property type="entry name" value="EPSP_synthase"/>
    <property type="match status" value="1"/>
</dbReference>
<dbReference type="FunFam" id="3.65.10.10:FF:000001">
    <property type="entry name" value="UDP-N-acetylglucosamine 1-carboxyvinyltransferase"/>
    <property type="match status" value="1"/>
</dbReference>
<dbReference type="GO" id="GO:0071555">
    <property type="term" value="P:cell wall organization"/>
    <property type="evidence" value="ECO:0007669"/>
    <property type="project" value="UniProtKB-KW"/>
</dbReference>
<sequence length="275" mass="28721">MDSFVIQGGCRLEGAVRVSGAKNAVLPVMAAAILTGGRCVLENVPDLRDTRTMIKLLGVLGGKVSMEGGRAVIDASSIDTFEAPYDLVRTMRASVYALGPLVARYGRARVSMPGGCAWGPRPVDLHLKGLAALGAKIRIDHGYIDASADRLEGDEIILSVPSVGATINLIMAASLACGKTVIENAAREPEVVEVAAALKRGGASIEGEGSSTVTIVRRTDRALHPRRHPRPDRGGHARRGGGGDRGGREDRGLPPGSHARRSRPPRAGGGGHRGK</sequence>
<dbReference type="InterPro" id="IPR036968">
    <property type="entry name" value="Enolpyruvate_Tfrase_sf"/>
</dbReference>
<evidence type="ECO:0000256" key="11">
    <source>
        <dbReference type="ARBA" id="ARBA00039108"/>
    </source>
</evidence>
<name>A0A7V2AVR6_UNCEI</name>
<evidence type="ECO:0000256" key="3">
    <source>
        <dbReference type="ARBA" id="ARBA00022490"/>
    </source>
</evidence>
<evidence type="ECO:0000256" key="6">
    <source>
        <dbReference type="ARBA" id="ARBA00022960"/>
    </source>
</evidence>
<accession>A0A7V2AVR6</accession>
<keyword evidence="9" id="KW-0961">Cell wall biogenesis/degradation</keyword>
<keyword evidence="8" id="KW-0131">Cell cycle</keyword>
<reference evidence="18" key="1">
    <citation type="journal article" date="2020" name="mSystems">
        <title>Genome- and Community-Level Interaction Insights into Carbon Utilization and Element Cycling Functions of Hydrothermarchaeota in Hydrothermal Sediment.</title>
        <authorList>
            <person name="Zhou Z."/>
            <person name="Liu Y."/>
            <person name="Xu W."/>
            <person name="Pan J."/>
            <person name="Luo Z.H."/>
            <person name="Li M."/>
        </authorList>
    </citation>
    <scope>NUCLEOTIDE SEQUENCE [LARGE SCALE GENOMIC DNA]</scope>
    <source>
        <strain evidence="18">SpSt-1233</strain>
    </source>
</reference>
<dbReference type="PANTHER" id="PTHR43783:SF1">
    <property type="entry name" value="UDP-N-ACETYLGLUCOSAMINE 1-CARBOXYVINYLTRANSFERASE"/>
    <property type="match status" value="1"/>
</dbReference>
<dbReference type="Gene3D" id="3.65.10.10">
    <property type="entry name" value="Enolpyruvate transferase domain"/>
    <property type="match status" value="2"/>
</dbReference>
<dbReference type="GO" id="GO:0008360">
    <property type="term" value="P:regulation of cell shape"/>
    <property type="evidence" value="ECO:0007669"/>
    <property type="project" value="UniProtKB-KW"/>
</dbReference>
<proteinExistence type="inferred from homology"/>
<feature type="region of interest" description="Disordered" evidence="16">
    <location>
        <begin position="204"/>
        <end position="275"/>
    </location>
</feature>
<dbReference type="PANTHER" id="PTHR43783">
    <property type="entry name" value="UDP-N-ACETYLGLUCOSAMINE 1-CARBOXYVINYLTRANSFERASE"/>
    <property type="match status" value="1"/>
</dbReference>
<evidence type="ECO:0000256" key="1">
    <source>
        <dbReference type="ARBA" id="ARBA00004496"/>
    </source>
</evidence>
<gene>
    <name evidence="18" type="ORF">ENO08_06835</name>
</gene>
<comment type="caution">
    <text evidence="18">The sequence shown here is derived from an EMBL/GenBank/DDBJ whole genome shotgun (WGS) entry which is preliminary data.</text>
</comment>
<evidence type="ECO:0000313" key="18">
    <source>
        <dbReference type="EMBL" id="HER44158.1"/>
    </source>
</evidence>
<dbReference type="GO" id="GO:0008760">
    <property type="term" value="F:UDP-N-acetylglucosamine 1-carboxyvinyltransferase activity"/>
    <property type="evidence" value="ECO:0007669"/>
    <property type="project" value="UniProtKB-EC"/>
</dbReference>
<comment type="similarity">
    <text evidence="10">Belongs to the EPSP synthase family. MurA subfamily.</text>
</comment>
<dbReference type="AlphaFoldDB" id="A0A7V2AVR6"/>
<evidence type="ECO:0000256" key="2">
    <source>
        <dbReference type="ARBA" id="ARBA00004752"/>
    </source>
</evidence>
<evidence type="ECO:0000256" key="13">
    <source>
        <dbReference type="ARBA" id="ARBA00042443"/>
    </source>
</evidence>
<evidence type="ECO:0000256" key="8">
    <source>
        <dbReference type="ARBA" id="ARBA00023306"/>
    </source>
</evidence>
<dbReference type="InterPro" id="IPR013792">
    <property type="entry name" value="RNA3'P_cycl/enolpyr_Trfase_a/b"/>
</dbReference>
<feature type="domain" description="Enolpyruvate transferase" evidence="17">
    <location>
        <begin position="7"/>
        <end position="216"/>
    </location>
</feature>
<dbReference type="SUPFAM" id="SSF55205">
    <property type="entry name" value="EPT/RTPC-like"/>
    <property type="match status" value="1"/>
</dbReference>
<evidence type="ECO:0000256" key="10">
    <source>
        <dbReference type="ARBA" id="ARBA00038367"/>
    </source>
</evidence>
<comment type="pathway">
    <text evidence="2">Cell wall biogenesis; peptidoglycan biosynthesis.</text>
</comment>
<dbReference type="EMBL" id="DSEC01000486">
    <property type="protein sequence ID" value="HER44158.1"/>
    <property type="molecule type" value="Genomic_DNA"/>
</dbReference>
<keyword evidence="6" id="KW-0133">Cell shape</keyword>
<dbReference type="EC" id="2.5.1.7" evidence="11"/>